<sequence length="167" mass="18618">MAASSSKFKEESSSSGNVTRLSYDVVEWSSYSPGYHPKLIKENKPDDLTSRWLSESGRPPQHVMLQLSHPAIVTEAVFGKYCRPHACNVHKLKIMGGMNSEYLVRLAEGELKNDGCSETIALRHTLKNGPFPCLYVKIVLLDTWGQTNFSLWHVDLLGITDPSIVKG</sequence>
<evidence type="ECO:0000256" key="2">
    <source>
        <dbReference type="ARBA" id="ARBA00022737"/>
    </source>
</evidence>
<dbReference type="STRING" id="400682.A0A1X7SYX2"/>
<dbReference type="OrthoDB" id="10052615at2759"/>
<evidence type="ECO:0000259" key="3">
    <source>
        <dbReference type="Pfam" id="PF06588"/>
    </source>
</evidence>
<dbReference type="GO" id="GO:0005737">
    <property type="term" value="C:cytoplasm"/>
    <property type="evidence" value="ECO:0007669"/>
    <property type="project" value="TreeGrafter"/>
</dbReference>
<evidence type="ECO:0000256" key="1">
    <source>
        <dbReference type="ARBA" id="ARBA00022441"/>
    </source>
</evidence>
<dbReference type="InterPro" id="IPR008979">
    <property type="entry name" value="Galactose-bd-like_sf"/>
</dbReference>
<dbReference type="InterPro" id="IPR010565">
    <property type="entry name" value="Muskelin_N"/>
</dbReference>
<dbReference type="AlphaFoldDB" id="A0A1X7SYX2"/>
<protein>
    <recommendedName>
        <fullName evidence="3">Muskelin N-terminal domain-containing protein</fullName>
    </recommendedName>
</protein>
<dbReference type="EnsemblMetazoa" id="Aqu2.1.07358_001">
    <property type="protein sequence ID" value="Aqu2.1.07358_001"/>
    <property type="gene ID" value="Aqu2.1.07358"/>
</dbReference>
<keyword evidence="2" id="KW-0677">Repeat</keyword>
<dbReference type="InParanoid" id="A0A1X7SYX2"/>
<dbReference type="PANTHER" id="PTHR15526">
    <property type="entry name" value="MUSKELIN"/>
    <property type="match status" value="1"/>
</dbReference>
<keyword evidence="1" id="KW-0880">Kelch repeat</keyword>
<dbReference type="Gene3D" id="2.60.120.260">
    <property type="entry name" value="Galactose-binding domain-like"/>
    <property type="match status" value="1"/>
</dbReference>
<dbReference type="PANTHER" id="PTHR15526:SF5">
    <property type="entry name" value="MUSKELIN"/>
    <property type="match status" value="1"/>
</dbReference>
<organism evidence="4">
    <name type="scientific">Amphimedon queenslandica</name>
    <name type="common">Sponge</name>
    <dbReference type="NCBI Taxonomy" id="400682"/>
    <lineage>
        <taxon>Eukaryota</taxon>
        <taxon>Metazoa</taxon>
        <taxon>Porifera</taxon>
        <taxon>Demospongiae</taxon>
        <taxon>Heteroscleromorpha</taxon>
        <taxon>Haplosclerida</taxon>
        <taxon>Niphatidae</taxon>
        <taxon>Amphimedon</taxon>
    </lineage>
</organism>
<dbReference type="InterPro" id="IPR052456">
    <property type="entry name" value="CTLH_complex_component"/>
</dbReference>
<dbReference type="eggNOG" id="KOG2437">
    <property type="taxonomic scope" value="Eukaryota"/>
</dbReference>
<accession>A0A1X7SYX2</accession>
<evidence type="ECO:0000313" key="4">
    <source>
        <dbReference type="EnsemblMetazoa" id="Aqu2.1.07358_001"/>
    </source>
</evidence>
<feature type="domain" description="Muskelin N-terminal" evidence="3">
    <location>
        <begin position="19"/>
        <end position="166"/>
    </location>
</feature>
<proteinExistence type="predicted"/>
<dbReference type="SUPFAM" id="SSF49785">
    <property type="entry name" value="Galactose-binding domain-like"/>
    <property type="match status" value="1"/>
</dbReference>
<name>A0A1X7SYX2_AMPQE</name>
<reference evidence="4" key="1">
    <citation type="submission" date="2017-05" db="UniProtKB">
        <authorList>
            <consortium name="EnsemblMetazoa"/>
        </authorList>
    </citation>
    <scope>IDENTIFICATION</scope>
</reference>
<dbReference type="Pfam" id="PF06588">
    <property type="entry name" value="Muskelin_N"/>
    <property type="match status" value="1"/>
</dbReference>
<dbReference type="OMA" id="ICYSFFA"/>